<proteinExistence type="predicted"/>
<dbReference type="Proteomes" id="UP000095645">
    <property type="component" value="Unassembled WGS sequence"/>
</dbReference>
<dbReference type="EMBL" id="CYZP01000023">
    <property type="protein sequence ID" value="CUO32897.1"/>
    <property type="molecule type" value="Genomic_DNA"/>
</dbReference>
<organism evidence="1 2">
    <name type="scientific">Blautia obeum</name>
    <dbReference type="NCBI Taxonomy" id="40520"/>
    <lineage>
        <taxon>Bacteria</taxon>
        <taxon>Bacillati</taxon>
        <taxon>Bacillota</taxon>
        <taxon>Clostridia</taxon>
        <taxon>Lachnospirales</taxon>
        <taxon>Lachnospiraceae</taxon>
        <taxon>Blautia</taxon>
    </lineage>
</organism>
<accession>A0A174E617</accession>
<name>A0A174E617_9FIRM</name>
<protein>
    <submittedName>
        <fullName evidence="1">Uncharacterized protein</fullName>
    </submittedName>
</protein>
<gene>
    <name evidence="1" type="ORF">ERS852476_02538</name>
</gene>
<dbReference type="AlphaFoldDB" id="A0A174E617"/>
<reference evidence="1 2" key="1">
    <citation type="submission" date="2015-09" db="EMBL/GenBank/DDBJ databases">
        <authorList>
            <consortium name="Pathogen Informatics"/>
        </authorList>
    </citation>
    <scope>NUCLEOTIDE SEQUENCE [LARGE SCALE GENOMIC DNA]</scope>
    <source>
        <strain evidence="1 2">2789STDY5834861</strain>
    </source>
</reference>
<evidence type="ECO:0000313" key="2">
    <source>
        <dbReference type="Proteomes" id="UP000095645"/>
    </source>
</evidence>
<sequence>MNFGYVTVNGVNSNENGEYLFVKEETFDEFLSLLYHEHTKRK</sequence>
<dbReference type="RefSeq" id="WP_278276642.1">
    <property type="nucleotide sequence ID" value="NZ_CYZP01000023.1"/>
</dbReference>
<evidence type="ECO:0000313" key="1">
    <source>
        <dbReference type="EMBL" id="CUO32897.1"/>
    </source>
</evidence>